<name>C0CIB5_BLAHS</name>
<dbReference type="Gene3D" id="1.10.460.10">
    <property type="entry name" value="Topoisomerase I, domain 2"/>
    <property type="match status" value="1"/>
</dbReference>
<feature type="non-terminal residue" evidence="3">
    <location>
        <position position="1"/>
    </location>
</feature>
<evidence type="ECO:0000256" key="1">
    <source>
        <dbReference type="ARBA" id="ARBA00023235"/>
    </source>
</evidence>
<keyword evidence="1" id="KW-0413">Isomerase</keyword>
<evidence type="ECO:0000313" key="4">
    <source>
        <dbReference type="Proteomes" id="UP000003100"/>
    </source>
</evidence>
<accession>C0CIB5</accession>
<dbReference type="GO" id="GO:0003917">
    <property type="term" value="F:DNA topoisomerase type I (single strand cut, ATP-independent) activity"/>
    <property type="evidence" value="ECO:0007669"/>
    <property type="project" value="InterPro"/>
</dbReference>
<gene>
    <name evidence="3" type="ORF">RUMHYD_00579</name>
</gene>
<dbReference type="InterPro" id="IPR013497">
    <property type="entry name" value="Topo_IA_cen"/>
</dbReference>
<dbReference type="GO" id="GO:0006281">
    <property type="term" value="P:DNA repair"/>
    <property type="evidence" value="ECO:0007669"/>
    <property type="project" value="TreeGrafter"/>
</dbReference>
<feature type="domain" description="Topo IA-type catalytic" evidence="2">
    <location>
        <begin position="1"/>
        <end position="103"/>
    </location>
</feature>
<dbReference type="PROSITE" id="PS52039">
    <property type="entry name" value="TOPO_IA_2"/>
    <property type="match status" value="1"/>
</dbReference>
<protein>
    <recommendedName>
        <fullName evidence="2">Topo IA-type catalytic domain-containing protein</fullName>
    </recommendedName>
</protein>
<sequence>QLIEDEELRAQIKGSGIGTSATRAEILKKLFHIEYLNLNKKTQVITPTLLGEMIYDVVNCSIRSLLNPELTASWEKGLTYVAEGSITPQEYMDKLENFIRSRTEQVMGNNFQYALRQFYDLAAQNYPPPKTKKGSK</sequence>
<dbReference type="SUPFAM" id="SSF56712">
    <property type="entry name" value="Prokaryotic type I DNA topoisomerase"/>
    <property type="match status" value="1"/>
</dbReference>
<dbReference type="GO" id="GO:0003677">
    <property type="term" value="F:DNA binding"/>
    <property type="evidence" value="ECO:0007669"/>
    <property type="project" value="InterPro"/>
</dbReference>
<proteinExistence type="predicted"/>
<dbReference type="GO" id="GO:0006310">
    <property type="term" value="P:DNA recombination"/>
    <property type="evidence" value="ECO:0007669"/>
    <property type="project" value="TreeGrafter"/>
</dbReference>
<organism evidence="3 4">
    <name type="scientific">Blautia hydrogenotrophica (strain DSM 10507 / JCM 14656 / S5a33)</name>
    <name type="common">Ruminococcus hydrogenotrophicus</name>
    <dbReference type="NCBI Taxonomy" id="476272"/>
    <lineage>
        <taxon>Bacteria</taxon>
        <taxon>Bacillati</taxon>
        <taxon>Bacillota</taxon>
        <taxon>Clostridia</taxon>
        <taxon>Lachnospirales</taxon>
        <taxon>Lachnospiraceae</taxon>
        <taxon>Blautia</taxon>
    </lineage>
</organism>
<dbReference type="eggNOG" id="COG0550">
    <property type="taxonomic scope" value="Bacteria"/>
</dbReference>
<dbReference type="Pfam" id="PF01131">
    <property type="entry name" value="Topoisom_bac"/>
    <property type="match status" value="1"/>
</dbReference>
<dbReference type="EMBL" id="ACBZ01000022">
    <property type="protein sequence ID" value="EEG50493.1"/>
    <property type="molecule type" value="Genomic_DNA"/>
</dbReference>
<keyword evidence="4" id="KW-1185">Reference proteome</keyword>
<dbReference type="Proteomes" id="UP000003100">
    <property type="component" value="Unassembled WGS sequence"/>
</dbReference>
<evidence type="ECO:0000313" key="3">
    <source>
        <dbReference type="EMBL" id="EEG50493.1"/>
    </source>
</evidence>
<dbReference type="AlphaFoldDB" id="C0CIB5"/>
<dbReference type="HOGENOM" id="CLU_1869349_0_0_9"/>
<dbReference type="GO" id="GO:0043597">
    <property type="term" value="C:cytoplasmic replication fork"/>
    <property type="evidence" value="ECO:0007669"/>
    <property type="project" value="TreeGrafter"/>
</dbReference>
<dbReference type="InterPro" id="IPR013824">
    <property type="entry name" value="Topo_IA_cen_sub1"/>
</dbReference>
<dbReference type="InterPro" id="IPR000380">
    <property type="entry name" value="Topo_IA"/>
</dbReference>
<dbReference type="RefSeq" id="WP_005945900.1">
    <property type="nucleotide sequence ID" value="NZ_GG657679.1"/>
</dbReference>
<dbReference type="PATRIC" id="fig|476272.21.peg.3586"/>
<dbReference type="PANTHER" id="PTHR11390">
    <property type="entry name" value="PROKARYOTIC DNA TOPOISOMERASE"/>
    <property type="match status" value="1"/>
</dbReference>
<reference evidence="3 4" key="2">
    <citation type="submission" date="2009-02" db="EMBL/GenBank/DDBJ databases">
        <title>Draft genome sequence of Blautia hydrogenotrophica DSM 10507 (Ruminococcus hydrogenotrophicus DSM 10507).</title>
        <authorList>
            <person name="Sudarsanam P."/>
            <person name="Ley R."/>
            <person name="Guruge J."/>
            <person name="Turnbaugh P.J."/>
            <person name="Mahowald M."/>
            <person name="Liep D."/>
            <person name="Gordon J."/>
        </authorList>
    </citation>
    <scope>NUCLEOTIDE SEQUENCE [LARGE SCALE GENOMIC DNA]</scope>
    <source>
        <strain evidence="4">DSM 10507 / JCM 14656 / S5a33</strain>
    </source>
</reference>
<dbReference type="PANTHER" id="PTHR11390:SF21">
    <property type="entry name" value="DNA TOPOISOMERASE 3-ALPHA"/>
    <property type="match status" value="1"/>
</dbReference>
<reference evidence="3 4" key="1">
    <citation type="submission" date="2009-01" db="EMBL/GenBank/DDBJ databases">
        <authorList>
            <person name="Fulton L."/>
            <person name="Clifton S."/>
            <person name="Fulton B."/>
            <person name="Xu J."/>
            <person name="Minx P."/>
            <person name="Pepin K.H."/>
            <person name="Johnson M."/>
            <person name="Bhonagiri V."/>
            <person name="Nash W.E."/>
            <person name="Mardis E.R."/>
            <person name="Wilson R.K."/>
        </authorList>
    </citation>
    <scope>NUCLEOTIDE SEQUENCE [LARGE SCALE GENOMIC DNA]</scope>
    <source>
        <strain evidence="4">DSM 10507 / JCM 14656 / S5a33</strain>
    </source>
</reference>
<dbReference type="GO" id="GO:0006265">
    <property type="term" value="P:DNA topological change"/>
    <property type="evidence" value="ECO:0007669"/>
    <property type="project" value="InterPro"/>
</dbReference>
<dbReference type="InterPro" id="IPR023405">
    <property type="entry name" value="Topo_IA_core_domain"/>
</dbReference>
<evidence type="ECO:0000259" key="2">
    <source>
        <dbReference type="PROSITE" id="PS52039"/>
    </source>
</evidence>